<reference evidence="1" key="1">
    <citation type="submission" date="2022-03" db="EMBL/GenBank/DDBJ databases">
        <title>De novo assembled genomes of Belliella spp. (Cyclobacteriaceae) strains.</title>
        <authorList>
            <person name="Szabo A."/>
            <person name="Korponai K."/>
            <person name="Felfoldi T."/>
        </authorList>
    </citation>
    <scope>NUCLEOTIDE SEQUENCE</scope>
    <source>
        <strain evidence="1">DSM 111904</strain>
    </source>
</reference>
<dbReference type="Proteomes" id="UP001165489">
    <property type="component" value="Unassembled WGS sequence"/>
</dbReference>
<organism evidence="1 2">
    <name type="scientific">Belliella filtrata</name>
    <dbReference type="NCBI Taxonomy" id="2923435"/>
    <lineage>
        <taxon>Bacteria</taxon>
        <taxon>Pseudomonadati</taxon>
        <taxon>Bacteroidota</taxon>
        <taxon>Cytophagia</taxon>
        <taxon>Cytophagales</taxon>
        <taxon>Cyclobacteriaceae</taxon>
        <taxon>Belliella</taxon>
    </lineage>
</organism>
<sequence length="73" mass="8597">METLRISRYTESFIHIHPAIGQIRTLFTEKNVPLEEADLFYYFHESTGWKTDSGTPIFDWKSLAKKWIGNLGY</sequence>
<name>A0ABS9V2Y7_9BACT</name>
<proteinExistence type="predicted"/>
<comment type="caution">
    <text evidence="1">The sequence shown here is derived from an EMBL/GenBank/DDBJ whole genome shotgun (WGS) entry which is preliminary data.</text>
</comment>
<dbReference type="RefSeq" id="WP_241348927.1">
    <property type="nucleotide sequence ID" value="NZ_JAKZGP010000041.1"/>
</dbReference>
<dbReference type="EMBL" id="JAKZGP010000041">
    <property type="protein sequence ID" value="MCH7410565.1"/>
    <property type="molecule type" value="Genomic_DNA"/>
</dbReference>
<keyword evidence="2" id="KW-1185">Reference proteome</keyword>
<evidence type="ECO:0000313" key="2">
    <source>
        <dbReference type="Proteomes" id="UP001165489"/>
    </source>
</evidence>
<accession>A0ABS9V2Y7</accession>
<evidence type="ECO:0000313" key="1">
    <source>
        <dbReference type="EMBL" id="MCH7410565.1"/>
    </source>
</evidence>
<gene>
    <name evidence="1" type="ORF">MM239_14250</name>
</gene>
<protein>
    <submittedName>
        <fullName evidence="1">Uncharacterized protein</fullName>
    </submittedName>
</protein>